<gene>
    <name evidence="2" type="ORF">CGL2_11278010</name>
</gene>
<evidence type="ECO:0000256" key="1">
    <source>
        <dbReference type="SAM" id="SignalP"/>
    </source>
</evidence>
<feature type="chain" id="PRO_5002842550" description="Outer membrane protein beta-barrel domain-containing protein" evidence="1">
    <location>
        <begin position="27"/>
        <end position="210"/>
    </location>
</feature>
<accession>B6AS78</accession>
<organism evidence="2">
    <name type="scientific">Leptospirillum sp. Group II '5-way CG'</name>
    <dbReference type="NCBI Taxonomy" id="419541"/>
    <lineage>
        <taxon>Bacteria</taxon>
        <taxon>Pseudomonadati</taxon>
        <taxon>Nitrospirota</taxon>
        <taxon>Nitrospiria</taxon>
        <taxon>Nitrospirales</taxon>
        <taxon>Nitrospiraceae</taxon>
        <taxon>Leptospirillum</taxon>
    </lineage>
</organism>
<feature type="signal peptide" evidence="1">
    <location>
        <begin position="1"/>
        <end position="26"/>
    </location>
</feature>
<keyword evidence="1" id="KW-0732">Signal</keyword>
<dbReference type="AlphaFoldDB" id="B6AS78"/>
<reference evidence="2" key="1">
    <citation type="journal article" date="2004" name="Nature">
        <title>Community structure and metabolism through reconstruction of microbial genomes from the environment.</title>
        <authorList>
            <person name="Tyson G.W."/>
            <person name="Chapman J."/>
            <person name="Hugenholtz P."/>
            <person name="Allen E.E."/>
            <person name="Ram R.J."/>
            <person name="Richardson P.M."/>
            <person name="Solovyev V.V."/>
            <person name="Rubin E.M."/>
            <person name="Rokhsar D.S."/>
            <person name="Banfield J.F."/>
        </authorList>
    </citation>
    <scope>NUCLEOTIDE SEQUENCE [LARGE SCALE GENOMIC DNA]</scope>
</reference>
<evidence type="ECO:0000313" key="2">
    <source>
        <dbReference type="EMBL" id="EDZ38304.1"/>
    </source>
</evidence>
<evidence type="ECO:0008006" key="3">
    <source>
        <dbReference type="Google" id="ProtNLM"/>
    </source>
</evidence>
<name>B6AS78_9BACT</name>
<proteinExistence type="predicted"/>
<protein>
    <recommendedName>
        <fullName evidence="3">Outer membrane protein beta-barrel domain-containing protein</fullName>
    </recommendedName>
</protein>
<reference evidence="2" key="2">
    <citation type="journal article" date="2008" name="PLoS Biol.">
        <title>Population genomic analysis of strain variation in Leptospirillum group II bacteria involved in acid mine drainage formation.</title>
        <authorList>
            <person name="Simmons S.L."/>
            <person name="Dibartolo G."/>
            <person name="Denef V.J."/>
            <person name="Goltsman D.S."/>
            <person name="Thelen M.P."/>
            <person name="Banfield J.F."/>
        </authorList>
    </citation>
    <scope>NUCLEOTIDE SEQUENCE [LARGE SCALE GENOMIC DNA]</scope>
</reference>
<dbReference type="EMBL" id="DS995262">
    <property type="protein sequence ID" value="EDZ38304.1"/>
    <property type="molecule type" value="Genomic_DNA"/>
</dbReference>
<sequence length="210" mass="23368">MTKKISFFLVPVFASLLFFNISLSFGGNQDNTQIAQVNTVPQQNGQQIAQSDPNSKNNLYINNGKLGIGLSWAPANNAMYSGFIDLRYWANRWFGIEGGVGMVRSSYGGTNNLLGTTPNTFQLTTFQLEGMVPIIERQHFIFYGDLDIVPEVGSPSFGYEVLPGIGVEYAFPEYSKLSVYLQLNPIPAYGYTNGNYVAITPIFMGFHFYF</sequence>